<dbReference type="OrthoDB" id="9810730at2"/>
<accession>A0A501X293</accession>
<dbReference type="Pfam" id="PF13426">
    <property type="entry name" value="PAS_9"/>
    <property type="match status" value="1"/>
</dbReference>
<feature type="domain" description="PAC" evidence="1">
    <location>
        <begin position="386"/>
        <end position="438"/>
    </location>
</feature>
<dbReference type="RefSeq" id="WP_140587515.1">
    <property type="nucleotide sequence ID" value="NZ_VFRR01000005.1"/>
</dbReference>
<dbReference type="Proteomes" id="UP000315901">
    <property type="component" value="Unassembled WGS sequence"/>
</dbReference>
<dbReference type="PROSITE" id="PS50113">
    <property type="entry name" value="PAC"/>
    <property type="match status" value="1"/>
</dbReference>
<dbReference type="SMART" id="SM00091">
    <property type="entry name" value="PAS"/>
    <property type="match status" value="3"/>
</dbReference>
<evidence type="ECO:0000313" key="2">
    <source>
        <dbReference type="EMBL" id="TPE54563.1"/>
    </source>
</evidence>
<dbReference type="EMBL" id="VFRR01000005">
    <property type="protein sequence ID" value="TPE54563.1"/>
    <property type="molecule type" value="Genomic_DNA"/>
</dbReference>
<dbReference type="SUPFAM" id="SSF55785">
    <property type="entry name" value="PYP-like sensor domain (PAS domain)"/>
    <property type="match status" value="3"/>
</dbReference>
<gene>
    <name evidence="2" type="ORF">FJM67_04695</name>
</gene>
<evidence type="ECO:0000313" key="3">
    <source>
        <dbReference type="Proteomes" id="UP000315901"/>
    </source>
</evidence>
<sequence length="473" mass="54837">MNKQLQLLVQSYFAGQNNDPNLTAFLLDVDDLFADMEARVALLERSVDLASDAISERTESVSNQAELFDAIFNSSPDALLLIDFDRDAILFNPAFGLLWEWQAETGGEISHQEFFQRLPEFLDNAENFIEFLKRSLVNTDEFAGELLLKDGRWLHYDVVPRLESGRLVGRLWTFKDITEQKQAEKALSIYQHDLRLAHELAHMGPWSLDINSGQVLLSEELIELFQLPKNKQSWPLRAYLACIPERDRSRVEKNINRSIQFAQSLNVEHPLRLSGNEYYVLLRGGLQIGAGDEPDRLLGVLQDISDIRASEHRMRVSSQFFRSSMQGNILMDRRRHILEFNEVVCRIFQLSQDEFIERIDERLYSAWTNDMSINDIWRYVVEHDRWAGEVFFSAPELAGRTLWLSLEAVRDDTGKIANFIAIFNDITESKRAQEQLHQMAYFDSQTGLPNRFQCEQFLSQNSRHQRSSVIHLC</sequence>
<dbReference type="InterPro" id="IPR035965">
    <property type="entry name" value="PAS-like_dom_sf"/>
</dbReference>
<dbReference type="InterPro" id="IPR052155">
    <property type="entry name" value="Biofilm_reg_signaling"/>
</dbReference>
<evidence type="ECO:0000259" key="1">
    <source>
        <dbReference type="PROSITE" id="PS50113"/>
    </source>
</evidence>
<name>A0A501X293_9GAMM</name>
<reference evidence="2 3" key="1">
    <citation type="submission" date="2019-06" db="EMBL/GenBank/DDBJ databases">
        <title>A novel bacterium of genus Marinomonas, isolated from coastal sand.</title>
        <authorList>
            <person name="Huang H."/>
            <person name="Mo K."/>
            <person name="Hu Y."/>
        </authorList>
    </citation>
    <scope>NUCLEOTIDE SEQUENCE [LARGE SCALE GENOMIC DNA]</scope>
    <source>
        <strain evidence="2 3">HB171799</strain>
    </source>
</reference>
<comment type="caution">
    <text evidence="2">The sequence shown here is derived from an EMBL/GenBank/DDBJ whole genome shotgun (WGS) entry which is preliminary data.</text>
</comment>
<dbReference type="InterPro" id="IPR000700">
    <property type="entry name" value="PAS-assoc_C"/>
</dbReference>
<protein>
    <submittedName>
        <fullName evidence="2">PAS domain S-box protein</fullName>
    </submittedName>
</protein>
<keyword evidence="3" id="KW-1185">Reference proteome</keyword>
<dbReference type="NCBIfam" id="TIGR00229">
    <property type="entry name" value="sensory_box"/>
    <property type="match status" value="2"/>
</dbReference>
<dbReference type="InterPro" id="IPR001610">
    <property type="entry name" value="PAC"/>
</dbReference>
<dbReference type="Gene3D" id="3.30.450.20">
    <property type="entry name" value="PAS domain"/>
    <property type="match status" value="3"/>
</dbReference>
<proteinExistence type="predicted"/>
<dbReference type="CDD" id="cd00130">
    <property type="entry name" value="PAS"/>
    <property type="match status" value="1"/>
</dbReference>
<dbReference type="PANTHER" id="PTHR44757:SF2">
    <property type="entry name" value="BIOFILM ARCHITECTURE MAINTENANCE PROTEIN MBAA"/>
    <property type="match status" value="1"/>
</dbReference>
<dbReference type="AlphaFoldDB" id="A0A501X293"/>
<dbReference type="PANTHER" id="PTHR44757">
    <property type="entry name" value="DIGUANYLATE CYCLASE DGCP"/>
    <property type="match status" value="1"/>
</dbReference>
<dbReference type="Pfam" id="PF13188">
    <property type="entry name" value="PAS_8"/>
    <property type="match status" value="1"/>
</dbReference>
<organism evidence="2 3">
    <name type="scientific">Maribrevibacterium harenarium</name>
    <dbReference type="NCBI Taxonomy" id="2589817"/>
    <lineage>
        <taxon>Bacteria</taxon>
        <taxon>Pseudomonadati</taxon>
        <taxon>Pseudomonadota</taxon>
        <taxon>Gammaproteobacteria</taxon>
        <taxon>Oceanospirillales</taxon>
        <taxon>Oceanospirillaceae</taxon>
        <taxon>Maribrevibacterium</taxon>
    </lineage>
</organism>
<dbReference type="SMART" id="SM00086">
    <property type="entry name" value="PAC"/>
    <property type="match status" value="3"/>
</dbReference>
<dbReference type="InterPro" id="IPR000014">
    <property type="entry name" value="PAS"/>
</dbReference>